<dbReference type="SUPFAM" id="SSF46934">
    <property type="entry name" value="UBA-like"/>
    <property type="match status" value="1"/>
</dbReference>
<protein>
    <recommendedName>
        <fullName evidence="4">UBA domain-containing protein</fullName>
    </recommendedName>
</protein>
<keyword evidence="3" id="KW-1185">Reference proteome</keyword>
<dbReference type="EMBL" id="JACGCI010000190">
    <property type="protein sequence ID" value="KAF6742280.1"/>
    <property type="molecule type" value="Genomic_DNA"/>
</dbReference>
<name>A0A8H6LTN4_9AGAR</name>
<reference evidence="2 3" key="1">
    <citation type="submission" date="2020-07" db="EMBL/GenBank/DDBJ databases">
        <title>Comparative genomics of pyrophilous fungi reveals a link between fire events and developmental genes.</title>
        <authorList>
            <consortium name="DOE Joint Genome Institute"/>
            <person name="Steindorff A.S."/>
            <person name="Carver A."/>
            <person name="Calhoun S."/>
            <person name="Stillman K."/>
            <person name="Liu H."/>
            <person name="Lipzen A."/>
            <person name="Pangilinan J."/>
            <person name="Labutti K."/>
            <person name="Bruns T.D."/>
            <person name="Grigoriev I.V."/>
        </authorList>
    </citation>
    <scope>NUCLEOTIDE SEQUENCE [LARGE SCALE GENOMIC DNA]</scope>
    <source>
        <strain evidence="2 3">CBS 144469</strain>
    </source>
</reference>
<dbReference type="Gene3D" id="1.10.8.10">
    <property type="entry name" value="DNA helicase RuvA subunit, C-terminal domain"/>
    <property type="match status" value="1"/>
</dbReference>
<feature type="compositionally biased region" description="Low complexity" evidence="1">
    <location>
        <begin position="367"/>
        <end position="376"/>
    </location>
</feature>
<feature type="compositionally biased region" description="Low complexity" evidence="1">
    <location>
        <begin position="834"/>
        <end position="848"/>
    </location>
</feature>
<evidence type="ECO:0000313" key="2">
    <source>
        <dbReference type="EMBL" id="KAF6742280.1"/>
    </source>
</evidence>
<feature type="region of interest" description="Disordered" evidence="1">
    <location>
        <begin position="824"/>
        <end position="864"/>
    </location>
</feature>
<organism evidence="2 3">
    <name type="scientific">Ephemerocybe angulata</name>
    <dbReference type="NCBI Taxonomy" id="980116"/>
    <lineage>
        <taxon>Eukaryota</taxon>
        <taxon>Fungi</taxon>
        <taxon>Dikarya</taxon>
        <taxon>Basidiomycota</taxon>
        <taxon>Agaricomycotina</taxon>
        <taxon>Agaricomycetes</taxon>
        <taxon>Agaricomycetidae</taxon>
        <taxon>Agaricales</taxon>
        <taxon>Agaricineae</taxon>
        <taxon>Psathyrellaceae</taxon>
        <taxon>Ephemerocybe</taxon>
    </lineage>
</organism>
<sequence>MIEENTGQHLVDCDLCRKTVRLSAAPDIDLISTGAQEEAQFPKDDEYGANNCTLTLTYLEGHSGEENNGASTSKTGDAETLPGLGRHGLLRALDSLLDNSHDHPGWVDLRLCINGTPLAETITKVVQSDAPAHVVFSLLKDFLEKIVGARAPRKSEEVIVRSSSGTVDWMSTMCRKPGKCLTRPVRDIWQGQLGSPVQPPLLRVIYARSIDTGARVDAEGILMGNWSPPGPGGEPAALVRRALRLIWTTRSDKIVESNSRDVIVTAGAPSVSRLEVRSKPAGGGRLLSSWPPVIRIDSTWDTNGSTVIPSASSTSTAMQAISEHTVTYSDNNEFLEALSDDGDIQHVTMGSSILGPRPHHHWQPALTASPPVSATPRSPPPSTSGFDVVIAAPTSAPSTSARWPGEQIASQQDLAWSPFDQAHHNVLTGIRVCSGSLLGRNQATRHGRRPYGAAQVLVRFELTASPKFDFKYDTRMLRQCHSSSTPPTRLSPAMNCPSPAGSGGPSPGTHPATSRKPLALWIVGCGRKQFVGVPGETDMSRLCIPSPRNFGQVKYQIRRRMLIIQISTVTNVYKCNDANQDPELKSHLAPFGINVVPNQDRKGRGGCSVGSVGGRANVEKASQGGDAMNVDGEGEKKTEYKYEEVKLTRCLEGLIGSEALEYACPACAKNVVAFKRIRIVPGVVGRTRQEVHASEMGSSEARHPDNPPPDNPLEFTEVHLRTGLKEGEEPLPNGQGERIHACAVPEGAACGWEWNAGAEAVMGWWFEHMDDPDIDELIVAKASTVGRAGLSAEAVGMLADMGFTTAQARWALKETRAVEWLFSHPDGTGEDTSASAKEGAGAEGAQAELPGSTSRQGVDAHKRPSVHSEHCVAHIHVGGEKGKEGDYDEGWVLFTDEKVVRADAESVRELKMVAYSYFCERFEVWIRDGSGGWMENECICTMVWSGFDMMGRNLRMGVPKRDTWGADVWKGFITGDVGLSAC</sequence>
<dbReference type="Proteomes" id="UP000521943">
    <property type="component" value="Unassembled WGS sequence"/>
</dbReference>
<evidence type="ECO:0008006" key="4">
    <source>
        <dbReference type="Google" id="ProtNLM"/>
    </source>
</evidence>
<comment type="caution">
    <text evidence="2">The sequence shown here is derived from an EMBL/GenBank/DDBJ whole genome shotgun (WGS) entry which is preliminary data.</text>
</comment>
<feature type="region of interest" description="Disordered" evidence="1">
    <location>
        <begin position="481"/>
        <end position="513"/>
    </location>
</feature>
<evidence type="ECO:0000256" key="1">
    <source>
        <dbReference type="SAM" id="MobiDB-lite"/>
    </source>
</evidence>
<evidence type="ECO:0000313" key="3">
    <source>
        <dbReference type="Proteomes" id="UP000521943"/>
    </source>
</evidence>
<dbReference type="InterPro" id="IPR009060">
    <property type="entry name" value="UBA-like_sf"/>
</dbReference>
<feature type="region of interest" description="Disordered" evidence="1">
    <location>
        <begin position="688"/>
        <end position="710"/>
    </location>
</feature>
<gene>
    <name evidence="2" type="ORF">DFP72DRAFT_1107105</name>
</gene>
<dbReference type="AlphaFoldDB" id="A0A8H6LTN4"/>
<accession>A0A8H6LTN4</accession>
<dbReference type="OrthoDB" id="361536at2759"/>
<proteinExistence type="predicted"/>
<feature type="region of interest" description="Disordered" evidence="1">
    <location>
        <begin position="359"/>
        <end position="383"/>
    </location>
</feature>